<sequence>MGASVVKMNNSKIVWSGMAFVAAVTVGSLLTAYRRKKTTTSGGILGVIQCQCGCVRIQIDAPSPVHIICYCDDCQNYEIYCRQQRKSNGQDYRRVADKNGGVRVCQVYKTNIRVLQGNDLLRPTAIDPTLLNDKPPFQMFRFHSDCCQTPLISASWKDLSVVGFFVANFLIGSDEESQFCMATSIMAHPSTFDWDTEDVSGLPPVQWRINKKYAEHPEELRRGGWQGCPPLFILGFLWRNFVVGPSSKISHPLPFPPKGKVVIRHLKIVYCFVRQNLQSSVKLRRGLVDILQLVVDLVLLSLLQL</sequence>
<keyword evidence="3" id="KW-1185">Reference proteome</keyword>
<dbReference type="Proteomes" id="UP000693970">
    <property type="component" value="Unassembled WGS sequence"/>
</dbReference>
<evidence type="ECO:0000256" key="1">
    <source>
        <dbReference type="SAM" id="Phobius"/>
    </source>
</evidence>
<organism evidence="2 3">
    <name type="scientific">Nitzschia inconspicua</name>
    <dbReference type="NCBI Taxonomy" id="303405"/>
    <lineage>
        <taxon>Eukaryota</taxon>
        <taxon>Sar</taxon>
        <taxon>Stramenopiles</taxon>
        <taxon>Ochrophyta</taxon>
        <taxon>Bacillariophyta</taxon>
        <taxon>Bacillariophyceae</taxon>
        <taxon>Bacillariophycidae</taxon>
        <taxon>Bacillariales</taxon>
        <taxon>Bacillariaceae</taxon>
        <taxon>Nitzschia</taxon>
    </lineage>
</organism>
<dbReference type="Pfam" id="PF19648">
    <property type="entry name" value="DUF6151"/>
    <property type="match status" value="1"/>
</dbReference>
<dbReference type="EMBL" id="JAGRRH010000015">
    <property type="protein sequence ID" value="KAG7357040.1"/>
    <property type="molecule type" value="Genomic_DNA"/>
</dbReference>
<dbReference type="AlphaFoldDB" id="A0A9K3PRB1"/>
<accession>A0A9K3PRB1</accession>
<keyword evidence="1" id="KW-1133">Transmembrane helix</keyword>
<dbReference type="OrthoDB" id="63441at2759"/>
<reference evidence="2" key="1">
    <citation type="journal article" date="2021" name="Sci. Rep.">
        <title>Diploid genomic architecture of Nitzschia inconspicua, an elite biomass production diatom.</title>
        <authorList>
            <person name="Oliver A."/>
            <person name="Podell S."/>
            <person name="Pinowska A."/>
            <person name="Traller J.C."/>
            <person name="Smith S.R."/>
            <person name="McClure R."/>
            <person name="Beliaev A."/>
            <person name="Bohutskyi P."/>
            <person name="Hill E.A."/>
            <person name="Rabines A."/>
            <person name="Zheng H."/>
            <person name="Allen L.Z."/>
            <person name="Kuo A."/>
            <person name="Grigoriev I.V."/>
            <person name="Allen A.E."/>
            <person name="Hazlebeck D."/>
            <person name="Allen E.E."/>
        </authorList>
    </citation>
    <scope>NUCLEOTIDE SEQUENCE</scope>
    <source>
        <strain evidence="2">Hildebrandi</strain>
    </source>
</reference>
<protein>
    <submittedName>
        <fullName evidence="2">Uncharacterized protein</fullName>
    </submittedName>
</protein>
<name>A0A9K3PRB1_9STRA</name>
<keyword evidence="1" id="KW-0472">Membrane</keyword>
<keyword evidence="1" id="KW-0812">Transmembrane</keyword>
<feature type="transmembrane region" description="Helical" evidence="1">
    <location>
        <begin position="13"/>
        <end position="33"/>
    </location>
</feature>
<comment type="caution">
    <text evidence="2">The sequence shown here is derived from an EMBL/GenBank/DDBJ whole genome shotgun (WGS) entry which is preliminary data.</text>
</comment>
<gene>
    <name evidence="2" type="ORF">IV203_001728</name>
</gene>
<evidence type="ECO:0000313" key="3">
    <source>
        <dbReference type="Proteomes" id="UP000693970"/>
    </source>
</evidence>
<proteinExistence type="predicted"/>
<dbReference type="InterPro" id="IPR046149">
    <property type="entry name" value="DUF6151"/>
</dbReference>
<evidence type="ECO:0000313" key="2">
    <source>
        <dbReference type="EMBL" id="KAG7357040.1"/>
    </source>
</evidence>
<reference evidence="2" key="2">
    <citation type="submission" date="2021-04" db="EMBL/GenBank/DDBJ databases">
        <authorList>
            <person name="Podell S."/>
        </authorList>
    </citation>
    <scope>NUCLEOTIDE SEQUENCE</scope>
    <source>
        <strain evidence="2">Hildebrandi</strain>
    </source>
</reference>